<protein>
    <recommendedName>
        <fullName evidence="4">5-bromo-4-chloroindolyl phosphate hydrolysis protein</fullName>
    </recommendedName>
</protein>
<keyword evidence="1" id="KW-0812">Transmembrane</keyword>
<reference evidence="2 3" key="1">
    <citation type="submission" date="2015-03" db="EMBL/GenBank/DDBJ databases">
        <authorList>
            <person name="Krishnan R."/>
            <person name="Midha S."/>
            <person name="Patil P.B."/>
            <person name="Rameshkumar N."/>
        </authorList>
    </citation>
    <scope>NUCLEOTIDE SEQUENCE [LARGE SCALE GENOMIC DNA]</scope>
    <source>
        <strain evidence="2 3">L1E11</strain>
    </source>
</reference>
<proteinExistence type="predicted"/>
<dbReference type="Proteomes" id="UP000248090">
    <property type="component" value="Unassembled WGS sequence"/>
</dbReference>
<name>A0ABX5M1I9_9GAMM</name>
<feature type="transmembrane region" description="Helical" evidence="1">
    <location>
        <begin position="36"/>
        <end position="52"/>
    </location>
</feature>
<evidence type="ECO:0000313" key="2">
    <source>
        <dbReference type="EMBL" id="PXF32754.1"/>
    </source>
</evidence>
<organism evidence="2 3">
    <name type="scientific">Pokkaliibacter plantistimulans</name>
    <dbReference type="NCBI Taxonomy" id="1635171"/>
    <lineage>
        <taxon>Bacteria</taxon>
        <taxon>Pseudomonadati</taxon>
        <taxon>Pseudomonadota</taxon>
        <taxon>Gammaproteobacteria</taxon>
        <taxon>Oceanospirillales</taxon>
        <taxon>Balneatrichaceae</taxon>
        <taxon>Pokkaliibacter</taxon>
    </lineage>
</organism>
<evidence type="ECO:0000313" key="3">
    <source>
        <dbReference type="Proteomes" id="UP000248090"/>
    </source>
</evidence>
<evidence type="ECO:0000256" key="1">
    <source>
        <dbReference type="SAM" id="Phobius"/>
    </source>
</evidence>
<dbReference type="EMBL" id="LAPT01000009">
    <property type="protein sequence ID" value="PXF32754.1"/>
    <property type="molecule type" value="Genomic_DNA"/>
</dbReference>
<keyword evidence="3" id="KW-1185">Reference proteome</keyword>
<keyword evidence="1" id="KW-0472">Membrane</keyword>
<comment type="caution">
    <text evidence="2">The sequence shown here is derived from an EMBL/GenBank/DDBJ whole genome shotgun (WGS) entry which is preliminary data.</text>
</comment>
<keyword evidence="1" id="KW-1133">Transmembrane helix</keyword>
<accession>A0ABX5M1I9</accession>
<dbReference type="RefSeq" id="WP_110185946.1">
    <property type="nucleotide sequence ID" value="NZ_CP177354.1"/>
</dbReference>
<evidence type="ECO:0008006" key="4">
    <source>
        <dbReference type="Google" id="ProtNLM"/>
    </source>
</evidence>
<sequence>MSDRAWRYLYSNSNIAGCLLGIIGMALYFGGIIADYWLAIVLGLYGVGALGVPRSQTWDLRQEMSQKEEQLQDALQKMTRRVKPRLTPGLAALLQELSDNLSYVIGKTAEFNASPFLVHFVTQTVTDYLPTAIQHYLNLPPAYRRLHIVKEGKTSSDLFGQQLQLLQDETLKVIDILHREDINAIEAHSRFLADKFRDYDLLS</sequence>
<gene>
    <name evidence="2" type="ORF">WH50_02905</name>
</gene>
<feature type="transmembrane region" description="Helical" evidence="1">
    <location>
        <begin position="12"/>
        <end position="30"/>
    </location>
</feature>